<dbReference type="InterPro" id="IPR027443">
    <property type="entry name" value="IPNS-like_sf"/>
</dbReference>
<dbReference type="SUPFAM" id="SSF51197">
    <property type="entry name" value="Clavaminate synthase-like"/>
    <property type="match status" value="1"/>
</dbReference>
<dbReference type="InterPro" id="IPR026992">
    <property type="entry name" value="DIOX_N"/>
</dbReference>
<dbReference type="GO" id="GO:0102276">
    <property type="term" value="F:2-oxoglutarate oxygenase/decarboxylase (ethylene-forming) activity"/>
    <property type="evidence" value="ECO:0007669"/>
    <property type="project" value="UniProtKB-EC"/>
</dbReference>
<gene>
    <name evidence="14" type="ORF">N825_32850</name>
</gene>
<reference evidence="14 15" key="1">
    <citation type="submission" date="2013-08" db="EMBL/GenBank/DDBJ databases">
        <title>The genome sequence of Skermanella stibiiresistens.</title>
        <authorList>
            <person name="Zhu W."/>
            <person name="Wang G."/>
        </authorList>
    </citation>
    <scope>NUCLEOTIDE SEQUENCE [LARGE SCALE GENOMIC DNA]</scope>
    <source>
        <strain evidence="14 15">SB22</strain>
    </source>
</reference>
<dbReference type="PATRIC" id="fig|1385369.3.peg.2012"/>
<keyword evidence="11" id="KW-0408">Iron</keyword>
<comment type="catalytic activity">
    <reaction evidence="9">
        <text>2-oxoglutarate + O2 + 2 H(+) = ethene + 3 CO2 + H2O</text>
        <dbReference type="Rhea" id="RHEA:31523"/>
        <dbReference type="ChEBI" id="CHEBI:15377"/>
        <dbReference type="ChEBI" id="CHEBI:15378"/>
        <dbReference type="ChEBI" id="CHEBI:15379"/>
        <dbReference type="ChEBI" id="CHEBI:16526"/>
        <dbReference type="ChEBI" id="CHEBI:16810"/>
        <dbReference type="ChEBI" id="CHEBI:18153"/>
        <dbReference type="EC" id="1.13.12.19"/>
    </reaction>
</comment>
<evidence type="ECO:0000259" key="13">
    <source>
        <dbReference type="PROSITE" id="PS51471"/>
    </source>
</evidence>
<evidence type="ECO:0000256" key="4">
    <source>
        <dbReference type="ARBA" id="ARBA00012531"/>
    </source>
</evidence>
<dbReference type="PRINTS" id="PR00682">
    <property type="entry name" value="IPNSYNTHASE"/>
</dbReference>
<dbReference type="GO" id="GO:0009693">
    <property type="term" value="P:ethylene biosynthetic process"/>
    <property type="evidence" value="ECO:0007669"/>
    <property type="project" value="UniProtKB-KW"/>
</dbReference>
<dbReference type="Pfam" id="PF14226">
    <property type="entry name" value="DIOX_N"/>
    <property type="match status" value="1"/>
</dbReference>
<dbReference type="EC" id="1.14.20.7" evidence="3"/>
<comment type="pathway">
    <text evidence="2">Alkene biosynthesis; ethylene biosynthesis via 2-oxoglutarate.</text>
</comment>
<feature type="domain" description="Fe2OG dioxygenase" evidence="13">
    <location>
        <begin position="203"/>
        <end position="312"/>
    </location>
</feature>
<feature type="region of interest" description="Disordered" evidence="12">
    <location>
        <begin position="1"/>
        <end position="26"/>
    </location>
</feature>
<sequence>MPSIPSSPDRRETLVAGPADANGGTMTGIPVIDISPYLQGSPEGGREVANQINKACEEIGFFIIVGHGVDQPSVDRTYRTAADFFQSPVEDKLRIRQPDPSISRGYTPLKGESLSAGLGMGAPGDLKEMIDMGPVDIPGGEYYERPEAGHHFHPNLWPERPEGFEQTMKSYYRRMNRLANDLMGLFALALDLPEDFFYDKLDRNMSALRIICYPEQAEAPEPGQLRSGAHTDYGTLTILMSDQAAGGLQARHRDGYWVDVTPQPGSYVVNIGDVMQIWTNDRWVSTLHRVVNPPAELASTARRHSVVFFHQPNYDAVIETLPSCFGPSEPRKYDSFTYAEHWTRKWMATKA</sequence>
<protein>
    <recommendedName>
        <fullName evidence="5">2-oxoglutarate-dependent ethylene/succinate-forming enzyme</fullName>
        <ecNumber evidence="4">1.13.12.19</ecNumber>
        <ecNumber evidence="3">1.14.20.7</ecNumber>
    </recommendedName>
    <alternativeName>
        <fullName evidence="7">2-oxoglutarate dioxygenase (ethylene-forming)</fullName>
    </alternativeName>
    <alternativeName>
        <fullName evidence="8">2-oxoglutarate/L-arginine monooxygenase/decarboxylase (succinate-forming)</fullName>
    </alternativeName>
</protein>
<dbReference type="RefSeq" id="WP_157619078.1">
    <property type="nucleotide sequence ID" value="NZ_AVFL01000006.1"/>
</dbReference>
<proteinExistence type="inferred from homology"/>
<comment type="cofactor">
    <cofactor evidence="1">
        <name>Fe(2+)</name>
        <dbReference type="ChEBI" id="CHEBI:29033"/>
    </cofactor>
</comment>
<dbReference type="EMBL" id="AVFL01000006">
    <property type="protein sequence ID" value="EWY40718.1"/>
    <property type="molecule type" value="Genomic_DNA"/>
</dbReference>
<evidence type="ECO:0000256" key="7">
    <source>
        <dbReference type="ARBA" id="ARBA00031011"/>
    </source>
</evidence>
<evidence type="ECO:0000256" key="12">
    <source>
        <dbReference type="SAM" id="MobiDB-lite"/>
    </source>
</evidence>
<dbReference type="EC" id="1.13.12.19" evidence="4"/>
<comment type="catalytic activity">
    <reaction evidence="10">
        <text>L-arginine + 2-oxoglutarate + O2 = guanidine + L-glutamate 5-semialdehyde + succinate + CO2</text>
        <dbReference type="Rhea" id="RHEA:31535"/>
        <dbReference type="ChEBI" id="CHEBI:15379"/>
        <dbReference type="ChEBI" id="CHEBI:16526"/>
        <dbReference type="ChEBI" id="CHEBI:16810"/>
        <dbReference type="ChEBI" id="CHEBI:30031"/>
        <dbReference type="ChEBI" id="CHEBI:30087"/>
        <dbReference type="ChEBI" id="CHEBI:32682"/>
        <dbReference type="ChEBI" id="CHEBI:58066"/>
        <dbReference type="EC" id="1.14.20.7"/>
    </reaction>
</comment>
<organism evidence="14 15">
    <name type="scientific">Skermanella stibiiresistens SB22</name>
    <dbReference type="NCBI Taxonomy" id="1385369"/>
    <lineage>
        <taxon>Bacteria</taxon>
        <taxon>Pseudomonadati</taxon>
        <taxon>Pseudomonadota</taxon>
        <taxon>Alphaproteobacteria</taxon>
        <taxon>Rhodospirillales</taxon>
        <taxon>Azospirillaceae</taxon>
        <taxon>Skermanella</taxon>
    </lineage>
</organism>
<keyword evidence="15" id="KW-1185">Reference proteome</keyword>
<evidence type="ECO:0000256" key="9">
    <source>
        <dbReference type="ARBA" id="ARBA00047725"/>
    </source>
</evidence>
<dbReference type="InterPro" id="IPR005123">
    <property type="entry name" value="Oxoglu/Fe-dep_dioxygenase_dom"/>
</dbReference>
<dbReference type="OrthoDB" id="21825at2"/>
<evidence type="ECO:0000256" key="3">
    <source>
        <dbReference type="ARBA" id="ARBA00012293"/>
    </source>
</evidence>
<dbReference type="Pfam" id="PF03171">
    <property type="entry name" value="2OG-FeII_Oxy"/>
    <property type="match status" value="1"/>
</dbReference>
<evidence type="ECO:0000256" key="10">
    <source>
        <dbReference type="ARBA" id="ARBA00049359"/>
    </source>
</evidence>
<keyword evidence="6" id="KW-0266">Ethylene biosynthesis</keyword>
<evidence type="ECO:0000256" key="11">
    <source>
        <dbReference type="RuleBase" id="RU003682"/>
    </source>
</evidence>
<dbReference type="AlphaFoldDB" id="W9HA52"/>
<dbReference type="InterPro" id="IPR050231">
    <property type="entry name" value="Iron_ascorbate_oxido_reductase"/>
</dbReference>
<evidence type="ECO:0000313" key="15">
    <source>
        <dbReference type="Proteomes" id="UP000019486"/>
    </source>
</evidence>
<dbReference type="PROSITE" id="PS51471">
    <property type="entry name" value="FE2OG_OXY"/>
    <property type="match status" value="1"/>
</dbReference>
<dbReference type="Gene3D" id="2.60.120.330">
    <property type="entry name" value="B-lactam Antibiotic, Isopenicillin N Synthase, Chain"/>
    <property type="match status" value="1"/>
</dbReference>
<dbReference type="Proteomes" id="UP000019486">
    <property type="component" value="Unassembled WGS sequence"/>
</dbReference>
<evidence type="ECO:0000256" key="2">
    <source>
        <dbReference type="ARBA" id="ARBA00004767"/>
    </source>
</evidence>
<accession>W9HA52</accession>
<dbReference type="STRING" id="1385369.N825_32850"/>
<dbReference type="GO" id="GO:0046872">
    <property type="term" value="F:metal ion binding"/>
    <property type="evidence" value="ECO:0007669"/>
    <property type="project" value="UniProtKB-KW"/>
</dbReference>
<dbReference type="PANTHER" id="PTHR47990">
    <property type="entry name" value="2-OXOGLUTARATE (2OG) AND FE(II)-DEPENDENT OXYGENASE SUPERFAMILY PROTEIN-RELATED"/>
    <property type="match status" value="1"/>
</dbReference>
<evidence type="ECO:0000256" key="6">
    <source>
        <dbReference type="ARBA" id="ARBA00022666"/>
    </source>
</evidence>
<evidence type="ECO:0000256" key="5">
    <source>
        <dbReference type="ARBA" id="ARBA00019045"/>
    </source>
</evidence>
<keyword evidence="11" id="KW-0560">Oxidoreductase</keyword>
<comment type="similarity">
    <text evidence="11">Belongs to the iron/ascorbate-dependent oxidoreductase family.</text>
</comment>
<name>W9HA52_9PROT</name>
<comment type="caution">
    <text evidence="14">The sequence shown here is derived from an EMBL/GenBank/DDBJ whole genome shotgun (WGS) entry which is preliminary data.</text>
</comment>
<evidence type="ECO:0000313" key="14">
    <source>
        <dbReference type="EMBL" id="EWY40718.1"/>
    </source>
</evidence>
<keyword evidence="11" id="KW-0479">Metal-binding</keyword>
<dbReference type="InterPro" id="IPR044861">
    <property type="entry name" value="IPNS-like_FE2OG_OXY"/>
</dbReference>
<evidence type="ECO:0000256" key="8">
    <source>
        <dbReference type="ARBA" id="ARBA00031282"/>
    </source>
</evidence>
<evidence type="ECO:0000256" key="1">
    <source>
        <dbReference type="ARBA" id="ARBA00001954"/>
    </source>
</evidence>